<sequence>MVENERAEQAPLLAAIAPRLGRAHVVGITGVPGAGKSTLVAALVDAFRDRALSVGVIAVDPSSPITGGAVLGDRIRMTRHAGDREVFVRSLASRGHLGGLCRTASRVIDVMDAAGKDIVLVETVGAGQSEIEVAELADSRIVISAPGLGDDVQTIKAGILEIADIMVVNKADSPLARASRRRLEAMLGGAFGKPVPVLETEALTGRGVPELAEAILARREAGVARPDPAGRVRRLLASLAAERLKTRIQDGTGPALEALCDRLARGDTSFEAAADAAIALFGGRDADR</sequence>
<dbReference type="SMART" id="SM00382">
    <property type="entry name" value="AAA"/>
    <property type="match status" value="1"/>
</dbReference>
<dbReference type="Pfam" id="PF03308">
    <property type="entry name" value="MeaB"/>
    <property type="match status" value="1"/>
</dbReference>
<gene>
    <name evidence="7" type="primary">argK</name>
    <name evidence="7" type="ORF">OCH7691_00753</name>
</gene>
<keyword evidence="2" id="KW-0547">Nucleotide-binding</keyword>
<keyword evidence="8" id="KW-1185">Reference proteome</keyword>
<dbReference type="GO" id="GO:0003924">
    <property type="term" value="F:GTPase activity"/>
    <property type="evidence" value="ECO:0007669"/>
    <property type="project" value="InterPro"/>
</dbReference>
<dbReference type="InterPro" id="IPR003593">
    <property type="entry name" value="AAA+_ATPase"/>
</dbReference>
<dbReference type="EMBL" id="FWFR01000001">
    <property type="protein sequence ID" value="SLN25477.1"/>
    <property type="molecule type" value="Genomic_DNA"/>
</dbReference>
<keyword evidence="3 7" id="KW-0378">Hydrolase</keyword>
<protein>
    <submittedName>
        <fullName evidence="7">Putative GTPase ArgK</fullName>
        <ecNumber evidence="7">3.6.-.-</ecNumber>
    </submittedName>
</protein>
<comment type="similarity">
    <text evidence="1">Belongs to the SIMIBI class G3E GTPase family. ArgK/MeaB subfamily.</text>
</comment>
<reference evidence="7 8" key="1">
    <citation type="submission" date="2017-03" db="EMBL/GenBank/DDBJ databases">
        <authorList>
            <person name="Afonso C.L."/>
            <person name="Miller P.J."/>
            <person name="Scott M.A."/>
            <person name="Spackman E."/>
            <person name="Goraichik I."/>
            <person name="Dimitrov K.M."/>
            <person name="Suarez D.L."/>
            <person name="Swayne D.E."/>
        </authorList>
    </citation>
    <scope>NUCLEOTIDE SEQUENCE [LARGE SCALE GENOMIC DNA]</scope>
    <source>
        <strain evidence="7 8">CECT 7691</strain>
    </source>
</reference>
<evidence type="ECO:0000313" key="8">
    <source>
        <dbReference type="Proteomes" id="UP000193200"/>
    </source>
</evidence>
<evidence type="ECO:0000256" key="5">
    <source>
        <dbReference type="ARBA" id="ARBA00023186"/>
    </source>
</evidence>
<dbReference type="InterPro" id="IPR027417">
    <property type="entry name" value="P-loop_NTPase"/>
</dbReference>
<keyword evidence="5" id="KW-0143">Chaperone</keyword>
<evidence type="ECO:0000256" key="3">
    <source>
        <dbReference type="ARBA" id="ARBA00022801"/>
    </source>
</evidence>
<dbReference type="GO" id="GO:0005525">
    <property type="term" value="F:GTP binding"/>
    <property type="evidence" value="ECO:0007669"/>
    <property type="project" value="UniProtKB-KW"/>
</dbReference>
<dbReference type="Gene3D" id="3.40.50.300">
    <property type="entry name" value="P-loop containing nucleotide triphosphate hydrolases"/>
    <property type="match status" value="1"/>
</dbReference>
<dbReference type="InterPro" id="IPR005129">
    <property type="entry name" value="GTPase_ArgK"/>
</dbReference>
<dbReference type="PANTHER" id="PTHR43087">
    <property type="entry name" value="LYSINE/ARGININE/ORNITHINE TRANSPORT SYSTEM KINASE"/>
    <property type="match status" value="1"/>
</dbReference>
<feature type="domain" description="AAA+ ATPase" evidence="6">
    <location>
        <begin position="22"/>
        <end position="190"/>
    </location>
</feature>
<keyword evidence="4" id="KW-0342">GTP-binding</keyword>
<proteinExistence type="inferred from homology"/>
<dbReference type="Proteomes" id="UP000193200">
    <property type="component" value="Unassembled WGS sequence"/>
</dbReference>
<evidence type="ECO:0000256" key="4">
    <source>
        <dbReference type="ARBA" id="ARBA00023134"/>
    </source>
</evidence>
<accession>A0A1Y5RUN8</accession>
<name>A0A1Y5RUN8_9PROT</name>
<dbReference type="InterPro" id="IPR052040">
    <property type="entry name" value="GTPase/Isobutyryl-CoA_mutase"/>
</dbReference>
<organism evidence="7 8">
    <name type="scientific">Oceanibacterium hippocampi</name>
    <dbReference type="NCBI Taxonomy" id="745714"/>
    <lineage>
        <taxon>Bacteria</taxon>
        <taxon>Pseudomonadati</taxon>
        <taxon>Pseudomonadota</taxon>
        <taxon>Alphaproteobacteria</taxon>
        <taxon>Sneathiellales</taxon>
        <taxon>Sneathiellaceae</taxon>
        <taxon>Oceanibacterium</taxon>
    </lineage>
</organism>
<dbReference type="InParanoid" id="A0A1Y5RUN8"/>
<dbReference type="NCBIfam" id="TIGR00750">
    <property type="entry name" value="lao"/>
    <property type="match status" value="1"/>
</dbReference>
<evidence type="ECO:0000256" key="1">
    <source>
        <dbReference type="ARBA" id="ARBA00009625"/>
    </source>
</evidence>
<dbReference type="SUPFAM" id="SSF52540">
    <property type="entry name" value="P-loop containing nucleoside triphosphate hydrolases"/>
    <property type="match status" value="1"/>
</dbReference>
<dbReference type="EC" id="3.6.-.-" evidence="7"/>
<evidence type="ECO:0000259" key="6">
    <source>
        <dbReference type="SMART" id="SM00382"/>
    </source>
</evidence>
<evidence type="ECO:0000256" key="2">
    <source>
        <dbReference type="ARBA" id="ARBA00022741"/>
    </source>
</evidence>
<dbReference type="AlphaFoldDB" id="A0A1Y5RUN8"/>
<evidence type="ECO:0000313" key="7">
    <source>
        <dbReference type="EMBL" id="SLN25477.1"/>
    </source>
</evidence>
<dbReference type="PANTHER" id="PTHR43087:SF1">
    <property type="entry name" value="LAO_AO TRANSPORT SYSTEM ATPASE"/>
    <property type="match status" value="1"/>
</dbReference>